<dbReference type="InterPro" id="IPR036691">
    <property type="entry name" value="Endo/exonu/phosph_ase_sf"/>
</dbReference>
<sequence length="954" mass="108532">MAFKSRSNADHTRLISKSIFITNFPDVTTSKDLWVLCQSYGTVVDVFIPNRMSKAGKRFAFVRFIKVDNVERLVGNLCTLWIGRKHLQANVARFDRDSIPSKRVPHKFNHVAPTPTSFVSAVKGVSSPPIPLASSPALVLDDSCMVARDLDNFVMGEVRQFSSINNLSVLLHNEGFMDIEIVYLGGLWVMIKLGSAKTKLKFMKHTGVASWFVRLCNAQNDFVASDRIVWVDIEGVPLHAWSHATFHKIGSQWGEVMELEDGNEDLFARKRLCIKTKHANNILDSFKIIVKGKVFQIRAKELFVWSPSFKEVPEVVHCSDDESVKNEADINVVDNTVNNEGEESDSEAVSDTFFGDNGDAQEHDNEVDQTLNDKEVSKDPFNIYDLLNRHKKEVGNSGMESSIPYPPGFTPEKVNVTFEQEAQEVQGEECIRSHHNSDRCSSRVFEEVEKSDINIQSDGRVIRDIRKEGGSILDILDEMIKVGQTMGFTMDGCTKDMEKIIGSNGETKKESFSDLEVKYFWGNYQFDHIVSEALGYSGGILCVWDSNVFHKKHHIISDNFVALYGTWIPRKIQLLIISVYAPQSYASKCQLWDFIASLINQWNGECMVMGDFNEVRCKEDRWGSTFLAQGACSFNSFISNAGLNEVQLEGYSFTWAHPSASKMSKLDRFFVTDGFLSLFPHISAVCLDRHLSDHRPILLREMLVDFGATPFRLYHSWLSIPGFDQMITSTWNSFILVDSNGMIRFKKKLQLLKKEIRKWVAEYKNIQSNSIRDVKNKLSDIDKLLDQGGVTDDVLLSRMEAMKQLQELNSSVNCDFVQKAKVRWAIEGDENSKFFHGIINRKCANLSVKGIMIEGEWVDDPIRVKDEFRNHFADRFNDPGTRHGRINFSFPNQLTFEQVSDLEASVSDEEIHKAVWGCGENKSPGPDGFTFEFFRKFWTVVGPDFCIAVKWFFE</sequence>
<reference evidence="5" key="1">
    <citation type="journal article" date="2022" name="Int. J. Mol. Sci.">
        <title>Draft Genome of Tanacetum Coccineum: Genomic Comparison of Closely Related Tanacetum-Family Plants.</title>
        <authorList>
            <person name="Yamashiro T."/>
            <person name="Shiraishi A."/>
            <person name="Nakayama K."/>
            <person name="Satake H."/>
        </authorList>
    </citation>
    <scope>NUCLEOTIDE SEQUENCE</scope>
</reference>
<dbReference type="InterPro" id="IPR000504">
    <property type="entry name" value="RRM_dom"/>
</dbReference>
<feature type="coiled-coil region" evidence="2">
    <location>
        <begin position="742"/>
        <end position="769"/>
    </location>
</feature>
<keyword evidence="5" id="KW-0695">RNA-directed DNA polymerase</keyword>
<keyword evidence="5" id="KW-0548">Nucleotidyltransferase</keyword>
<evidence type="ECO:0000256" key="3">
    <source>
        <dbReference type="SAM" id="MobiDB-lite"/>
    </source>
</evidence>
<dbReference type="SUPFAM" id="SSF56219">
    <property type="entry name" value="DNase I-like"/>
    <property type="match status" value="1"/>
</dbReference>
<feature type="region of interest" description="Disordered" evidence="3">
    <location>
        <begin position="337"/>
        <end position="368"/>
    </location>
</feature>
<keyword evidence="2" id="KW-0175">Coiled coil</keyword>
<dbReference type="EMBL" id="BQNB010016657">
    <property type="protein sequence ID" value="GJT54259.1"/>
    <property type="molecule type" value="Genomic_DNA"/>
</dbReference>
<dbReference type="InterPro" id="IPR035979">
    <property type="entry name" value="RBD_domain_sf"/>
</dbReference>
<dbReference type="PANTHER" id="PTHR33710:SF64">
    <property type="entry name" value="ENDONUCLEASE_EXONUCLEASE_PHOSPHATASE DOMAIN-CONTAINING PROTEIN"/>
    <property type="match status" value="1"/>
</dbReference>
<dbReference type="Proteomes" id="UP001151760">
    <property type="component" value="Unassembled WGS sequence"/>
</dbReference>
<evidence type="ECO:0000256" key="2">
    <source>
        <dbReference type="SAM" id="Coils"/>
    </source>
</evidence>
<proteinExistence type="predicted"/>
<dbReference type="SMART" id="SM00360">
    <property type="entry name" value="RRM"/>
    <property type="match status" value="1"/>
</dbReference>
<dbReference type="InterPro" id="IPR012677">
    <property type="entry name" value="Nucleotide-bd_a/b_plait_sf"/>
</dbReference>
<dbReference type="Pfam" id="PF00076">
    <property type="entry name" value="RRM_1"/>
    <property type="match status" value="1"/>
</dbReference>
<reference evidence="5" key="2">
    <citation type="submission" date="2022-01" db="EMBL/GenBank/DDBJ databases">
        <authorList>
            <person name="Yamashiro T."/>
            <person name="Shiraishi A."/>
            <person name="Satake H."/>
            <person name="Nakayama K."/>
        </authorList>
    </citation>
    <scope>NUCLEOTIDE SEQUENCE</scope>
</reference>
<comment type="caution">
    <text evidence="5">The sequence shown here is derived from an EMBL/GenBank/DDBJ whole genome shotgun (WGS) entry which is preliminary data.</text>
</comment>
<organism evidence="5 6">
    <name type="scientific">Tanacetum coccineum</name>
    <dbReference type="NCBI Taxonomy" id="301880"/>
    <lineage>
        <taxon>Eukaryota</taxon>
        <taxon>Viridiplantae</taxon>
        <taxon>Streptophyta</taxon>
        <taxon>Embryophyta</taxon>
        <taxon>Tracheophyta</taxon>
        <taxon>Spermatophyta</taxon>
        <taxon>Magnoliopsida</taxon>
        <taxon>eudicotyledons</taxon>
        <taxon>Gunneridae</taxon>
        <taxon>Pentapetalae</taxon>
        <taxon>asterids</taxon>
        <taxon>campanulids</taxon>
        <taxon>Asterales</taxon>
        <taxon>Asteraceae</taxon>
        <taxon>Asteroideae</taxon>
        <taxon>Anthemideae</taxon>
        <taxon>Anthemidinae</taxon>
        <taxon>Tanacetum</taxon>
    </lineage>
</organism>
<dbReference type="Gene3D" id="3.30.70.330">
    <property type="match status" value="1"/>
</dbReference>
<dbReference type="SUPFAM" id="SSF54928">
    <property type="entry name" value="RNA-binding domain, RBD"/>
    <property type="match status" value="1"/>
</dbReference>
<dbReference type="PANTHER" id="PTHR33710">
    <property type="entry name" value="BNAC02G09200D PROTEIN"/>
    <property type="match status" value="1"/>
</dbReference>
<gene>
    <name evidence="5" type="ORF">Tco_0989313</name>
</gene>
<dbReference type="Pfam" id="PF14529">
    <property type="entry name" value="Exo_endo_phos_2"/>
    <property type="match status" value="1"/>
</dbReference>
<keyword evidence="6" id="KW-1185">Reference proteome</keyword>
<evidence type="ECO:0000313" key="5">
    <source>
        <dbReference type="EMBL" id="GJT54259.1"/>
    </source>
</evidence>
<feature type="domain" description="RRM" evidence="4">
    <location>
        <begin position="17"/>
        <end position="94"/>
    </location>
</feature>
<dbReference type="InterPro" id="IPR005135">
    <property type="entry name" value="Endo/exonuclease/phosphatase"/>
</dbReference>
<dbReference type="PROSITE" id="PS50102">
    <property type="entry name" value="RRM"/>
    <property type="match status" value="1"/>
</dbReference>
<keyword evidence="5" id="KW-0808">Transferase</keyword>
<evidence type="ECO:0000313" key="6">
    <source>
        <dbReference type="Proteomes" id="UP001151760"/>
    </source>
</evidence>
<protein>
    <submittedName>
        <fullName evidence="5">RNA-directed DNA polymerase, eukaryota</fullName>
    </submittedName>
</protein>
<name>A0ABQ5ETH3_9ASTR</name>
<evidence type="ECO:0000256" key="1">
    <source>
        <dbReference type="PROSITE-ProRule" id="PRU00176"/>
    </source>
</evidence>
<dbReference type="GO" id="GO:0003964">
    <property type="term" value="F:RNA-directed DNA polymerase activity"/>
    <property type="evidence" value="ECO:0007669"/>
    <property type="project" value="UniProtKB-KW"/>
</dbReference>
<accession>A0ABQ5ETH3</accession>
<dbReference type="CDD" id="cd00590">
    <property type="entry name" value="RRM_SF"/>
    <property type="match status" value="1"/>
</dbReference>
<dbReference type="Gene3D" id="3.60.10.10">
    <property type="entry name" value="Endonuclease/exonuclease/phosphatase"/>
    <property type="match status" value="1"/>
</dbReference>
<keyword evidence="1" id="KW-0694">RNA-binding</keyword>
<evidence type="ECO:0000259" key="4">
    <source>
        <dbReference type="PROSITE" id="PS50102"/>
    </source>
</evidence>